<accession>A0A0R3S5B2</accession>
<feature type="compositionally biased region" description="Acidic residues" evidence="13">
    <location>
        <begin position="520"/>
        <end position="529"/>
    </location>
</feature>
<sequence length="545" mass="59911">LILAGEVSESVKTAIWIGDCFIFTTDLNRLNYYVGGEIVTIAHMDRPLYLLGYTPKESRLYLCDKDHNFVSYRLLLSVLEYQTAVMRRDFDTANTMLPVIPRDHRTRVAHFLEKQGFKKQALVVSQDPDHRFELALSLGDLKLAYELAVTADSEEKWRQLSQAATLQSELMLAGECLGRARDYGGLLLLATSAGSATLLSKLASDAQLSAQHNSSFLAYLLLGELDRCLKILISTDRLPEATLFAHTYCPSQVDRVVSLWKEKISHKILDGQKNIGESLAEPSKYPNLFSDFSETLKAERFLKELTKLPIKASARPPTNALRNILEEMTEAEKSGALVFHEDGTAELLGNGCNVLNSRVIEASQTATDATLLSANAQTIPNLSKTQLTASATAVSQISFNSLHKSCTTPDSQTESSVVTCDSTVPPQYITSSISHTSTSLTSLTERTIPVNSDLEVTDSEEEEGNLMNAAMGPDIVRDRARPDIVPSDGGPDVVGSAVQPQPEVVQDAEIRNQEGVIAWSDDDDDDQFDDNTAFNIDDLTLENDE</sequence>
<evidence type="ECO:0000256" key="12">
    <source>
        <dbReference type="ARBA" id="ARBA00023329"/>
    </source>
</evidence>
<comment type="subcellular location">
    <subcellularLocation>
        <location evidence="2">Cytoplasmic vesicle</location>
        <location evidence="2">COPI-coated vesicle membrane</location>
        <topology evidence="2">Peripheral membrane protein</topology>
        <orientation evidence="2">Cytoplasmic side</orientation>
    </subcellularLocation>
    <subcellularLocation>
        <location evidence="1">Golgi apparatus membrane</location>
        <topology evidence="1">Peripheral membrane protein</topology>
        <orientation evidence="1">Cytoplasmic side</orientation>
    </subcellularLocation>
</comment>
<keyword evidence="10" id="KW-0333">Golgi apparatus</keyword>
<keyword evidence="6" id="KW-0853">WD repeat</keyword>
<evidence type="ECO:0000313" key="16">
    <source>
        <dbReference type="Proteomes" id="UP000050640"/>
    </source>
</evidence>
<keyword evidence="7" id="KW-0677">Repeat</keyword>
<keyword evidence="9" id="KW-0653">Protein transport</keyword>
<proteinExistence type="inferred from homology"/>
<dbReference type="WBParaSite" id="EEL_0000998101-mRNA-1">
    <property type="protein sequence ID" value="EEL_0000998101-mRNA-1"/>
    <property type="gene ID" value="EEL_0000998101"/>
</dbReference>
<dbReference type="InterPro" id="IPR006692">
    <property type="entry name" value="Beta-prop_COPA/B_2nd"/>
</dbReference>
<evidence type="ECO:0000259" key="14">
    <source>
        <dbReference type="Pfam" id="PF04053"/>
    </source>
</evidence>
<dbReference type="GO" id="GO:0016192">
    <property type="term" value="P:vesicle-mediated transport"/>
    <property type="evidence" value="ECO:0007669"/>
    <property type="project" value="UniProtKB-KW"/>
</dbReference>
<dbReference type="InterPro" id="IPR056176">
    <property type="entry name" value="TPR_COPA_B"/>
</dbReference>
<dbReference type="Proteomes" id="UP000050640">
    <property type="component" value="Unplaced"/>
</dbReference>
<name>A0A0R3S5B2_9BILA</name>
<evidence type="ECO:0000256" key="3">
    <source>
        <dbReference type="ARBA" id="ARBA00010844"/>
    </source>
</evidence>
<evidence type="ECO:0000256" key="4">
    <source>
        <dbReference type="ARBA" id="ARBA00022448"/>
    </source>
</evidence>
<evidence type="ECO:0000256" key="10">
    <source>
        <dbReference type="ARBA" id="ARBA00023034"/>
    </source>
</evidence>
<evidence type="ECO:0000256" key="7">
    <source>
        <dbReference type="ARBA" id="ARBA00022737"/>
    </source>
</evidence>
<protein>
    <submittedName>
        <fullName evidence="17">Coatomer_WDAD domain-containing protein</fullName>
    </submittedName>
</protein>
<keyword evidence="5" id="KW-0963">Cytoplasm</keyword>
<organism evidence="16 17">
    <name type="scientific">Elaeophora elaphi</name>
    <dbReference type="NCBI Taxonomy" id="1147741"/>
    <lineage>
        <taxon>Eukaryota</taxon>
        <taxon>Metazoa</taxon>
        <taxon>Ecdysozoa</taxon>
        <taxon>Nematoda</taxon>
        <taxon>Chromadorea</taxon>
        <taxon>Rhabditida</taxon>
        <taxon>Spirurina</taxon>
        <taxon>Spiruromorpha</taxon>
        <taxon>Filarioidea</taxon>
        <taxon>Onchocercidae</taxon>
        <taxon>Elaeophora</taxon>
    </lineage>
</organism>
<keyword evidence="12" id="KW-0968">Cytoplasmic vesicle</keyword>
<evidence type="ECO:0000256" key="13">
    <source>
        <dbReference type="SAM" id="MobiDB-lite"/>
    </source>
</evidence>
<reference evidence="17" key="1">
    <citation type="submission" date="2017-02" db="UniProtKB">
        <authorList>
            <consortium name="WormBaseParasite"/>
        </authorList>
    </citation>
    <scope>IDENTIFICATION</scope>
</reference>
<comment type="similarity">
    <text evidence="3">Belongs to the WD repeat COPB2 family.</text>
</comment>
<keyword evidence="8" id="KW-0931">ER-Golgi transport</keyword>
<keyword evidence="4" id="KW-0813">Transport</keyword>
<dbReference type="AlphaFoldDB" id="A0A0R3S5B2"/>
<dbReference type="STRING" id="1147741.A0A0R3S5B2"/>
<evidence type="ECO:0000256" key="9">
    <source>
        <dbReference type="ARBA" id="ARBA00022927"/>
    </source>
</evidence>
<dbReference type="Gene3D" id="1.25.40.470">
    <property type="match status" value="1"/>
</dbReference>
<evidence type="ECO:0000259" key="15">
    <source>
        <dbReference type="Pfam" id="PF23953"/>
    </source>
</evidence>
<evidence type="ECO:0000256" key="8">
    <source>
        <dbReference type="ARBA" id="ARBA00022892"/>
    </source>
</evidence>
<keyword evidence="16" id="KW-1185">Reference proteome</keyword>
<evidence type="ECO:0000256" key="2">
    <source>
        <dbReference type="ARBA" id="ARBA00004347"/>
    </source>
</evidence>
<feature type="domain" description="COPA/B TPR" evidence="15">
    <location>
        <begin position="81"/>
        <end position="261"/>
    </location>
</feature>
<evidence type="ECO:0000256" key="11">
    <source>
        <dbReference type="ARBA" id="ARBA00023136"/>
    </source>
</evidence>
<dbReference type="GO" id="GO:0005198">
    <property type="term" value="F:structural molecule activity"/>
    <property type="evidence" value="ECO:0007669"/>
    <property type="project" value="InterPro"/>
</dbReference>
<evidence type="ECO:0000256" key="6">
    <source>
        <dbReference type="ARBA" id="ARBA00022574"/>
    </source>
</evidence>
<feature type="domain" description="COPA/B second beta-propeller" evidence="14">
    <location>
        <begin position="5"/>
        <end position="64"/>
    </location>
</feature>
<dbReference type="GO" id="GO:0030663">
    <property type="term" value="C:COPI-coated vesicle membrane"/>
    <property type="evidence" value="ECO:0007669"/>
    <property type="project" value="UniProtKB-SubCell"/>
</dbReference>
<evidence type="ECO:0000256" key="5">
    <source>
        <dbReference type="ARBA" id="ARBA00022490"/>
    </source>
</evidence>
<evidence type="ECO:0000256" key="1">
    <source>
        <dbReference type="ARBA" id="ARBA00004255"/>
    </source>
</evidence>
<dbReference type="FunFam" id="1.25.40.470:FF:000001">
    <property type="entry name" value="Coatomer subunit beta"/>
    <property type="match status" value="1"/>
</dbReference>
<dbReference type="Pfam" id="PF04053">
    <property type="entry name" value="B-prop_COPA_B_2nd"/>
    <property type="match status" value="1"/>
</dbReference>
<feature type="region of interest" description="Disordered" evidence="13">
    <location>
        <begin position="518"/>
        <end position="545"/>
    </location>
</feature>
<evidence type="ECO:0000313" key="17">
    <source>
        <dbReference type="WBParaSite" id="EEL_0000998101-mRNA-1"/>
    </source>
</evidence>
<dbReference type="GO" id="GO:0000139">
    <property type="term" value="C:Golgi membrane"/>
    <property type="evidence" value="ECO:0007669"/>
    <property type="project" value="UniProtKB-SubCell"/>
</dbReference>
<dbReference type="Pfam" id="PF23953">
    <property type="entry name" value="TPR_COPA_B"/>
    <property type="match status" value="1"/>
</dbReference>
<dbReference type="GO" id="GO:0030117">
    <property type="term" value="C:membrane coat"/>
    <property type="evidence" value="ECO:0007669"/>
    <property type="project" value="InterPro"/>
</dbReference>
<keyword evidence="11" id="KW-0472">Membrane</keyword>
<dbReference type="GO" id="GO:0006886">
    <property type="term" value="P:intracellular protein transport"/>
    <property type="evidence" value="ECO:0007669"/>
    <property type="project" value="InterPro"/>
</dbReference>